<accession>A0ABD2K0M8</accession>
<protein>
    <submittedName>
        <fullName evidence="3">Uncharacterized protein</fullName>
    </submittedName>
</protein>
<keyword evidence="1" id="KW-0812">Transmembrane</keyword>
<evidence type="ECO:0000256" key="1">
    <source>
        <dbReference type="SAM" id="Phobius"/>
    </source>
</evidence>
<feature type="transmembrane region" description="Helical" evidence="1">
    <location>
        <begin position="210"/>
        <end position="230"/>
    </location>
</feature>
<feature type="signal peptide" evidence="2">
    <location>
        <begin position="1"/>
        <end position="27"/>
    </location>
</feature>
<keyword evidence="2" id="KW-0732">Signal</keyword>
<feature type="chain" id="PRO_5044869389" evidence="2">
    <location>
        <begin position="28"/>
        <end position="240"/>
    </location>
</feature>
<name>A0ABD2K0M8_9BILA</name>
<dbReference type="EMBL" id="JBICBT010000865">
    <property type="protein sequence ID" value="KAL3096364.1"/>
    <property type="molecule type" value="Genomic_DNA"/>
</dbReference>
<keyword evidence="4" id="KW-1185">Reference proteome</keyword>
<evidence type="ECO:0000313" key="4">
    <source>
        <dbReference type="Proteomes" id="UP001620626"/>
    </source>
</evidence>
<keyword evidence="1" id="KW-0472">Membrane</keyword>
<organism evidence="3 4">
    <name type="scientific">Heterodera trifolii</name>
    <dbReference type="NCBI Taxonomy" id="157864"/>
    <lineage>
        <taxon>Eukaryota</taxon>
        <taxon>Metazoa</taxon>
        <taxon>Ecdysozoa</taxon>
        <taxon>Nematoda</taxon>
        <taxon>Chromadorea</taxon>
        <taxon>Rhabditida</taxon>
        <taxon>Tylenchina</taxon>
        <taxon>Tylenchomorpha</taxon>
        <taxon>Tylenchoidea</taxon>
        <taxon>Heteroderidae</taxon>
        <taxon>Heteroderinae</taxon>
        <taxon>Heterodera</taxon>
    </lineage>
</organism>
<evidence type="ECO:0000256" key="2">
    <source>
        <dbReference type="SAM" id="SignalP"/>
    </source>
</evidence>
<dbReference type="AlphaFoldDB" id="A0ABD2K0M8"/>
<sequence length="240" mass="27139">MSNKGMSFLGAAVFSLLFVLMVNENWASTDDEKKCEQKCNQQLQGRVKRDLFGNGQAHSHICKDECLKELKCEQKCNQQLQGRVKRDLFGNGQAHSHICKDECLKELKCHQRCNKQSRTSKAKSTYCYADCMGIMFLEMLNNSVRCRVVTKENCPCGWAVCIRREGYPRDLCCPKDYDLDCCSTKPYSERLDAHLFNAKLHKALNDTSDAVGMCFPIIGMITLALMAIILPAQANHHITG</sequence>
<comment type="caution">
    <text evidence="3">The sequence shown here is derived from an EMBL/GenBank/DDBJ whole genome shotgun (WGS) entry which is preliminary data.</text>
</comment>
<keyword evidence="1" id="KW-1133">Transmembrane helix</keyword>
<dbReference type="Proteomes" id="UP001620626">
    <property type="component" value="Unassembled WGS sequence"/>
</dbReference>
<reference evidence="3 4" key="1">
    <citation type="submission" date="2024-10" db="EMBL/GenBank/DDBJ databases">
        <authorList>
            <person name="Kim D."/>
        </authorList>
    </citation>
    <scope>NUCLEOTIDE SEQUENCE [LARGE SCALE GENOMIC DNA]</scope>
    <source>
        <strain evidence="3">BH-2024</strain>
    </source>
</reference>
<gene>
    <name evidence="3" type="ORF">niasHT_026331</name>
</gene>
<proteinExistence type="predicted"/>
<evidence type="ECO:0000313" key="3">
    <source>
        <dbReference type="EMBL" id="KAL3096364.1"/>
    </source>
</evidence>